<evidence type="ECO:0000256" key="1">
    <source>
        <dbReference type="SAM" id="SignalP"/>
    </source>
</evidence>
<feature type="signal peptide" evidence="1">
    <location>
        <begin position="1"/>
        <end position="26"/>
    </location>
</feature>
<name>A0A556QRL9_9BACT</name>
<dbReference type="Proteomes" id="UP000315648">
    <property type="component" value="Unassembled WGS sequence"/>
</dbReference>
<protein>
    <recommendedName>
        <fullName evidence="4">SLA1 homology domain-containing protein</fullName>
    </recommendedName>
</protein>
<sequence>MNPSSCSIIFKALALAALLTAFTAHAESFTLNDKQGRSIKADVIEVTGDQVKIKRDDGQTFNVSLSTLAADDQTKLKAWAEKESKKSLPPGALQVELSRGNFKTIKVDSDVTLVGGEIVKNGRTTTEEKWGYAVTIINKTSKPIDNLRTEYRLFATVDNVHVKEKEGLKKKAYQSQIENIPELGRTVFRTETISALKMKYNGNIVSAKTGDSNSRETLTGIWMRIYLGDELVYEAAMPEKLRTTEKW</sequence>
<organism evidence="2 3">
    <name type="scientific">Rariglobus hedericola</name>
    <dbReference type="NCBI Taxonomy" id="2597822"/>
    <lineage>
        <taxon>Bacteria</taxon>
        <taxon>Pseudomonadati</taxon>
        <taxon>Verrucomicrobiota</taxon>
        <taxon>Opitutia</taxon>
        <taxon>Opitutales</taxon>
        <taxon>Opitutaceae</taxon>
        <taxon>Rariglobus</taxon>
    </lineage>
</organism>
<proteinExistence type="predicted"/>
<feature type="chain" id="PRO_5022122371" description="SLA1 homology domain-containing protein" evidence="1">
    <location>
        <begin position="27"/>
        <end position="247"/>
    </location>
</feature>
<comment type="caution">
    <text evidence="2">The sequence shown here is derived from an EMBL/GenBank/DDBJ whole genome shotgun (WGS) entry which is preliminary data.</text>
</comment>
<evidence type="ECO:0000313" key="3">
    <source>
        <dbReference type="Proteomes" id="UP000315648"/>
    </source>
</evidence>
<dbReference type="OrthoDB" id="182331at2"/>
<accession>A0A556QRL9</accession>
<dbReference type="EMBL" id="VMBG01000001">
    <property type="protein sequence ID" value="TSJ79272.1"/>
    <property type="molecule type" value="Genomic_DNA"/>
</dbReference>
<evidence type="ECO:0000313" key="2">
    <source>
        <dbReference type="EMBL" id="TSJ79272.1"/>
    </source>
</evidence>
<gene>
    <name evidence="2" type="ORF">FPL22_08260</name>
</gene>
<dbReference type="AlphaFoldDB" id="A0A556QRL9"/>
<keyword evidence="3" id="KW-1185">Reference proteome</keyword>
<keyword evidence="1" id="KW-0732">Signal</keyword>
<evidence type="ECO:0008006" key="4">
    <source>
        <dbReference type="Google" id="ProtNLM"/>
    </source>
</evidence>
<reference evidence="2 3" key="1">
    <citation type="submission" date="2019-07" db="EMBL/GenBank/DDBJ databases">
        <title>Description of 53C-WASEF.</title>
        <authorList>
            <person name="Pitt A."/>
            <person name="Hahn M.W."/>
        </authorList>
    </citation>
    <scope>NUCLEOTIDE SEQUENCE [LARGE SCALE GENOMIC DNA]</scope>
    <source>
        <strain evidence="2 3">53C-WASEF</strain>
    </source>
</reference>
<dbReference type="RefSeq" id="WP_144229648.1">
    <property type="nucleotide sequence ID" value="NZ_CBCRVV010000020.1"/>
</dbReference>
<dbReference type="Gene3D" id="2.30.30.700">
    <property type="entry name" value="SLA1 homology domain 1"/>
    <property type="match status" value="1"/>
</dbReference>